<accession>A0A6P5YSR3</accession>
<dbReference type="RefSeq" id="XP_022743250.1">
    <property type="nucleotide sequence ID" value="XM_022887515.1"/>
</dbReference>
<proteinExistence type="predicted"/>
<evidence type="ECO:0000256" key="1">
    <source>
        <dbReference type="SAM" id="MobiDB-lite"/>
    </source>
</evidence>
<protein>
    <submittedName>
        <fullName evidence="3">Uncharacterized protein LOC111294260</fullName>
    </submittedName>
</protein>
<dbReference type="AlphaFoldDB" id="A0A6P5YSR3"/>
<gene>
    <name evidence="3" type="primary">LOC111294260</name>
</gene>
<reference evidence="3" key="1">
    <citation type="submission" date="2025-08" db="UniProtKB">
        <authorList>
            <consortium name="RefSeq"/>
        </authorList>
    </citation>
    <scope>IDENTIFICATION</scope>
    <source>
        <tissue evidence="3">Fruit stalk</tissue>
    </source>
</reference>
<feature type="region of interest" description="Disordered" evidence="1">
    <location>
        <begin position="1"/>
        <end position="23"/>
    </location>
</feature>
<evidence type="ECO:0000313" key="3">
    <source>
        <dbReference type="RefSeq" id="XP_022743250.1"/>
    </source>
</evidence>
<dbReference type="Proteomes" id="UP000515121">
    <property type="component" value="Unplaced"/>
</dbReference>
<organism evidence="2 3">
    <name type="scientific">Durio zibethinus</name>
    <name type="common">Durian</name>
    <dbReference type="NCBI Taxonomy" id="66656"/>
    <lineage>
        <taxon>Eukaryota</taxon>
        <taxon>Viridiplantae</taxon>
        <taxon>Streptophyta</taxon>
        <taxon>Embryophyta</taxon>
        <taxon>Tracheophyta</taxon>
        <taxon>Spermatophyta</taxon>
        <taxon>Magnoliopsida</taxon>
        <taxon>eudicotyledons</taxon>
        <taxon>Gunneridae</taxon>
        <taxon>Pentapetalae</taxon>
        <taxon>rosids</taxon>
        <taxon>malvids</taxon>
        <taxon>Malvales</taxon>
        <taxon>Malvaceae</taxon>
        <taxon>Helicteroideae</taxon>
        <taxon>Durio</taxon>
    </lineage>
</organism>
<sequence length="208" mass="22563">MHSNSSRWFGQQASEPSLASMSTPEKASLSMSCSVEPQVLLAEASSALNLNVSMALENENEINSKNHSSDIAFPSDGHNVNLGIVAYLDDESKAVDSSVAECSETFQNHSTMLHHGDVQLPIEVAAQETNDSGEKELSNKPYTTKSELKKEMCEQVRNDQNGALAMKIVSEEAANNSAFSAGPDKQYTVQCCRLLGIYAHSRFSIQTS</sequence>
<dbReference type="GeneID" id="111294260"/>
<keyword evidence="2" id="KW-1185">Reference proteome</keyword>
<dbReference type="KEGG" id="dzi:111294260"/>
<name>A0A6P5YSR3_DURZI</name>
<evidence type="ECO:0000313" key="2">
    <source>
        <dbReference type="Proteomes" id="UP000515121"/>
    </source>
</evidence>